<dbReference type="InterPro" id="IPR013783">
    <property type="entry name" value="Ig-like_fold"/>
</dbReference>
<feature type="coiled-coil region" evidence="11">
    <location>
        <begin position="11"/>
        <end position="45"/>
    </location>
</feature>
<dbReference type="GO" id="GO:0004134">
    <property type="term" value="F:4-alpha-glucanotransferase activity"/>
    <property type="evidence" value="ECO:0007669"/>
    <property type="project" value="UniProtKB-EC"/>
</dbReference>
<dbReference type="InterPro" id="IPR034840">
    <property type="entry name" value="CBM20_DPE2_1"/>
</dbReference>
<keyword evidence="5" id="KW-0963">Cytoplasm</keyword>
<evidence type="ECO:0000256" key="11">
    <source>
        <dbReference type="SAM" id="Coils"/>
    </source>
</evidence>
<gene>
    <name evidence="14" type="ORF">SSX86_004237</name>
</gene>
<evidence type="ECO:0000256" key="1">
    <source>
        <dbReference type="ARBA" id="ARBA00000439"/>
    </source>
</evidence>
<name>A0AAP0DN91_9ASTR</name>
<dbReference type="PROSITE" id="PS50290">
    <property type="entry name" value="PI3_4_KINASE_3"/>
    <property type="match status" value="1"/>
</dbReference>
<evidence type="ECO:0000313" key="14">
    <source>
        <dbReference type="EMBL" id="KAK9075907.1"/>
    </source>
</evidence>
<evidence type="ECO:0000256" key="5">
    <source>
        <dbReference type="ARBA" id="ARBA00022490"/>
    </source>
</evidence>
<dbReference type="PROSITE" id="PS51166">
    <property type="entry name" value="CBM20"/>
    <property type="match status" value="2"/>
</dbReference>
<dbReference type="GO" id="GO:2001070">
    <property type="term" value="F:starch binding"/>
    <property type="evidence" value="ECO:0007669"/>
    <property type="project" value="InterPro"/>
</dbReference>
<dbReference type="InterPro" id="IPR034841">
    <property type="entry name" value="CBM20_DPE2_2"/>
</dbReference>
<evidence type="ECO:0000259" key="12">
    <source>
        <dbReference type="PROSITE" id="PS50290"/>
    </source>
</evidence>
<comment type="similarity">
    <text evidence="3">Belongs to the disproportionating enzyme family.</text>
</comment>
<dbReference type="Pfam" id="PF00454">
    <property type="entry name" value="PI3_PI4_kinase"/>
    <property type="match status" value="1"/>
</dbReference>
<feature type="domain" description="PI3K/PI4K catalytic" evidence="12">
    <location>
        <begin position="1173"/>
        <end position="1468"/>
    </location>
</feature>
<dbReference type="Pfam" id="PF00686">
    <property type="entry name" value="CBM_20"/>
    <property type="match status" value="2"/>
</dbReference>
<dbReference type="InterPro" id="IPR000403">
    <property type="entry name" value="PI3/4_kinase_cat_dom"/>
</dbReference>
<dbReference type="Pfam" id="PF02446">
    <property type="entry name" value="Glyco_hydro_77"/>
    <property type="match status" value="1"/>
</dbReference>
<comment type="subcellular location">
    <subcellularLocation>
        <location evidence="2">Cytoplasm</location>
    </subcellularLocation>
</comment>
<keyword evidence="11" id="KW-0175">Coiled coil</keyword>
<keyword evidence="15" id="KW-1185">Reference proteome</keyword>
<keyword evidence="7" id="KW-0808">Transferase</keyword>
<dbReference type="SUPFAM" id="SSF49452">
    <property type="entry name" value="Starch-binding domain-like"/>
    <property type="match status" value="2"/>
</dbReference>
<feature type="domain" description="CBM20" evidence="13">
    <location>
        <begin position="89"/>
        <end position="198"/>
    </location>
</feature>
<protein>
    <recommendedName>
        <fullName evidence="4">4-alpha-glucanotransferase</fullName>
        <ecNumber evidence="4">2.4.1.25</ecNumber>
    </recommendedName>
    <alternativeName>
        <fullName evidence="9">Amylomaltase</fullName>
    </alternativeName>
    <alternativeName>
        <fullName evidence="10">Disproportionating enzyme</fullName>
    </alternativeName>
</protein>
<dbReference type="Proteomes" id="UP001408789">
    <property type="component" value="Unassembled WGS sequence"/>
</dbReference>
<keyword evidence="8" id="KW-0119">Carbohydrate metabolism</keyword>
<dbReference type="SUPFAM" id="SSF51445">
    <property type="entry name" value="(Trans)glycosidases"/>
    <property type="match status" value="1"/>
</dbReference>
<dbReference type="GO" id="GO:0005975">
    <property type="term" value="P:carbohydrate metabolic process"/>
    <property type="evidence" value="ECO:0007669"/>
    <property type="project" value="InterPro"/>
</dbReference>
<evidence type="ECO:0000256" key="2">
    <source>
        <dbReference type="ARBA" id="ARBA00004496"/>
    </source>
</evidence>
<evidence type="ECO:0000256" key="4">
    <source>
        <dbReference type="ARBA" id="ARBA00012560"/>
    </source>
</evidence>
<dbReference type="InterPro" id="IPR003385">
    <property type="entry name" value="Glyco_hydro_77"/>
</dbReference>
<accession>A0AAP0DN91</accession>
<evidence type="ECO:0000256" key="10">
    <source>
        <dbReference type="ARBA" id="ARBA00031501"/>
    </source>
</evidence>
<evidence type="ECO:0000256" key="6">
    <source>
        <dbReference type="ARBA" id="ARBA00022676"/>
    </source>
</evidence>
<dbReference type="CDD" id="cd05816">
    <property type="entry name" value="CBM20_DPE2_repeat2"/>
    <property type="match status" value="1"/>
</dbReference>
<dbReference type="EC" id="2.4.1.25" evidence="4"/>
<evidence type="ECO:0000256" key="3">
    <source>
        <dbReference type="ARBA" id="ARBA00005684"/>
    </source>
</evidence>
<keyword evidence="6" id="KW-0328">Glycosyltransferase</keyword>
<reference evidence="14 15" key="1">
    <citation type="submission" date="2024-04" db="EMBL/GenBank/DDBJ databases">
        <title>The reference genome of an endangered Asteraceae, Deinandra increscens subsp. villosa, native to the Central Coast of California.</title>
        <authorList>
            <person name="Guilliams M."/>
            <person name="Hasenstab-Lehman K."/>
            <person name="Meyer R."/>
            <person name="Mcevoy S."/>
        </authorList>
    </citation>
    <scope>NUCLEOTIDE SEQUENCE [LARGE SCALE GENOMIC DNA]</scope>
    <source>
        <tissue evidence="14">Leaf</tissue>
    </source>
</reference>
<comment type="catalytic activity">
    <reaction evidence="1">
        <text>Transfers a segment of a (1-&gt;4)-alpha-D-glucan to a new position in an acceptor, which may be glucose or a (1-&gt;4)-alpha-D-glucan.</text>
        <dbReference type="EC" id="2.4.1.25"/>
    </reaction>
</comment>
<evidence type="ECO:0000259" key="13">
    <source>
        <dbReference type="PROSITE" id="PS51166"/>
    </source>
</evidence>
<dbReference type="InterPro" id="IPR013784">
    <property type="entry name" value="Carb-bd-like_fold"/>
</dbReference>
<proteinExistence type="inferred from homology"/>
<dbReference type="GO" id="GO:0005737">
    <property type="term" value="C:cytoplasm"/>
    <property type="evidence" value="ECO:0007669"/>
    <property type="project" value="UniProtKB-SubCell"/>
</dbReference>
<evidence type="ECO:0000256" key="9">
    <source>
        <dbReference type="ARBA" id="ARBA00031423"/>
    </source>
</evidence>
<feature type="domain" description="CBM20" evidence="13">
    <location>
        <begin position="233"/>
        <end position="346"/>
    </location>
</feature>
<dbReference type="PANTHER" id="PTHR32518:SF3">
    <property type="entry name" value="4-ALPHA-GLUCANOTRANSFERASE"/>
    <property type="match status" value="1"/>
</dbReference>
<evidence type="ECO:0000256" key="8">
    <source>
        <dbReference type="ARBA" id="ARBA00023277"/>
    </source>
</evidence>
<dbReference type="SMART" id="SM01065">
    <property type="entry name" value="CBM_2"/>
    <property type="match status" value="2"/>
</dbReference>
<dbReference type="PANTHER" id="PTHR32518">
    <property type="match status" value="1"/>
</dbReference>
<dbReference type="Gene3D" id="2.60.40.10">
    <property type="entry name" value="Immunoglobulins"/>
    <property type="match status" value="2"/>
</dbReference>
<dbReference type="Gene3D" id="3.20.20.80">
    <property type="entry name" value="Glycosidases"/>
    <property type="match status" value="2"/>
</dbReference>
<evidence type="ECO:0000256" key="7">
    <source>
        <dbReference type="ARBA" id="ARBA00022679"/>
    </source>
</evidence>
<evidence type="ECO:0000313" key="15">
    <source>
        <dbReference type="Proteomes" id="UP001408789"/>
    </source>
</evidence>
<organism evidence="14 15">
    <name type="scientific">Deinandra increscens subsp. villosa</name>
    <dbReference type="NCBI Taxonomy" id="3103831"/>
    <lineage>
        <taxon>Eukaryota</taxon>
        <taxon>Viridiplantae</taxon>
        <taxon>Streptophyta</taxon>
        <taxon>Embryophyta</taxon>
        <taxon>Tracheophyta</taxon>
        <taxon>Spermatophyta</taxon>
        <taxon>Magnoliopsida</taxon>
        <taxon>eudicotyledons</taxon>
        <taxon>Gunneridae</taxon>
        <taxon>Pentapetalae</taxon>
        <taxon>asterids</taxon>
        <taxon>campanulids</taxon>
        <taxon>Asterales</taxon>
        <taxon>Asteraceae</taxon>
        <taxon>Asteroideae</taxon>
        <taxon>Heliantheae alliance</taxon>
        <taxon>Madieae</taxon>
        <taxon>Madiinae</taxon>
        <taxon>Deinandra</taxon>
    </lineage>
</organism>
<dbReference type="CDD" id="cd05815">
    <property type="entry name" value="CBM20_DPE2_repeat1"/>
    <property type="match status" value="1"/>
</dbReference>
<comment type="caution">
    <text evidence="14">The sequence shown here is derived from an EMBL/GenBank/DDBJ whole genome shotgun (WGS) entry which is preliminary data.</text>
</comment>
<sequence>MSLAYDKLKGVSGLEDQLKAQEASVAQKEQECLHLEAHVKVLQEEARLARAGEAAANAHLEKVNQEMVALRAASENQGMMVNLGLFSEIKPVVSVNVRFRIPYYTQWGQSLVVAGSEPVLGSGNVKKGLVLTPFHEGDELIWGGSLSVPAGFQSEYSYYVVDNEKNILRWEAGNKRKLVLPEGVENGKVVELHDLWQNGSDSLPFKNAFKNVIFRKSSSLAVEKSLGVIQNKLDRDDSVIVQFKICCPNIAERTSIYVIGSSLELGKWKVHDGLKLNYAGESVWEGDCVVPKAAFPLKYKYCKYGKNGNFSLEYGSNREVTVDISASGPNYVILSDGMMRELPWRGAGVAIPMFSVRSEDDVGVGEFVDLKLVVDWAVDSGFHLLQLLPINDTSVHKMWWDSYPYSSLSVFALHPLYLRLQRLSENIPDDINQEILRAKKELDGKNVDYEATMTTKLSISKKIFDLEKDLILNSDSFKNFLSKNEEWLKPYAAFCFLRDFFETSDHSQWGTFSQFSKDKLDKLVSKDSIHYDIICFHYYIQYHLHLQLSEAAEYAKEKEVVLKGDLPIGVDRNSVDTWVYPTLFRMTTATGAPPDYFDKNGQNWGFPTYNWEEMSKDNYAWWRARLSQMANYFTAYRIDHILGFFRIWELPEHAMTGLVGKFRPSIPLSQEELEKEGIWDFDRLSKPYILQEFLQEKFGPLWTVIASYFMNEIQKNRYEFKDDCNTEKKIAAKLKSLVEKKLLLENEEKLRRDLFDLVQNVVLIRDPEDARSFYPRFNLEDTSSFKDLDEHSKNIFRRLYYDYYFHRQETLWRQNAMKTLPALLNSSDMLACGEDLGLIPSCVHPVMQELGLIGLRIQRMPSEADLEFGIPSQYDYMTVCAPSCHDCSTLRAWWEENEDRRRSFFKTMVGSDNLPPKQCVPEIVYFVLRQHVESPSMWAIFPLQDLLALKEEYTTRPAVEETINDPTNPKHYWRFRVHVTMESLLKDTELTTAIKELVSASARSYPGQEETQSGVNLVPQKQQISGETELIRLPNQDPKITSIAVLFSEISDVDPALDICNFVVYANASFNAKMAVVIDHNHGFKPLPICRLQSYSHFDHTLHDFKQNITDCTSNITTTNILHKSYSTPCLSLATKAKEEFESPNPRVEIISGRKAPKVHALVAEVAIALASGVKPTPVPSGLGGAYYLQSRKGKTVAVVKPADEEPLAFNNPKGFAGRMLGQPGMKRSIRVGETGLRELAAYLLDHDGFAGVPPSALVKICHVTFNVNINLNMGLSSHPPFKITSVQRYVEHETDAGDLGPSRFSVSSVHRIGILDIRLLNLDRHAGNMLVKNSHGTYVSGTAELVPIDHGFCLPESLDDPYFEWLHWPQASMPFSETEADYISNLDPFKDAELLRTELPLIRECAVRVFILCTIFLKRATAAGLSLADIGEMMTRAFVGGEESSSILENICVNAKANMDLETTSDGTGSDEIEQFDEMFTFDDEVFEDGFNQIEGVSKHPANSKPHKMMNYSSEGARSKLRDPRLTRLVQESYIKDGCGPARIPILRSVSFAAHNKNHDMGVCVSFEEMEEDEWSSFLECFEELLPEVFEQKQNTNLLKQRLGTSCEF</sequence>
<dbReference type="InterPro" id="IPR002044">
    <property type="entry name" value="CBM20"/>
</dbReference>
<dbReference type="EMBL" id="JBCNJP010000007">
    <property type="protein sequence ID" value="KAK9075907.1"/>
    <property type="molecule type" value="Genomic_DNA"/>
</dbReference>
<dbReference type="InterPro" id="IPR017853">
    <property type="entry name" value="GH"/>
</dbReference>